<dbReference type="Gene3D" id="1.10.1670.10">
    <property type="entry name" value="Helix-hairpin-Helix base-excision DNA repair enzymes (C-terminal)"/>
    <property type="match status" value="1"/>
</dbReference>
<evidence type="ECO:0000256" key="5">
    <source>
        <dbReference type="ARBA" id="ARBA00012045"/>
    </source>
</evidence>
<comment type="caution">
    <text evidence="16">The sequence shown here is derived from an EMBL/GenBank/DDBJ whole genome shotgun (WGS) entry which is preliminary data.</text>
</comment>
<dbReference type="InterPro" id="IPR044298">
    <property type="entry name" value="MIG/MutY"/>
</dbReference>
<dbReference type="OrthoDB" id="9802365at2"/>
<protein>
    <recommendedName>
        <fullName evidence="6">Adenine DNA glycosylase</fullName>
        <ecNumber evidence="5">3.2.2.31</ecNumber>
    </recommendedName>
</protein>
<comment type="catalytic activity">
    <reaction evidence="1">
        <text>Hydrolyzes free adenine bases from 7,8-dihydro-8-oxoguanine:adenine mismatched double-stranded DNA, leaving an apurinic site.</text>
        <dbReference type="EC" id="3.2.2.31"/>
    </reaction>
</comment>
<dbReference type="GO" id="GO:0046872">
    <property type="term" value="F:metal ion binding"/>
    <property type="evidence" value="ECO:0007669"/>
    <property type="project" value="UniProtKB-KW"/>
</dbReference>
<dbReference type="InterPro" id="IPR015797">
    <property type="entry name" value="NUDIX_hydrolase-like_dom_sf"/>
</dbReference>
<dbReference type="InterPro" id="IPR000086">
    <property type="entry name" value="NUDIX_hydrolase_dom"/>
</dbReference>
<evidence type="ECO:0000259" key="15">
    <source>
        <dbReference type="PROSITE" id="PS51462"/>
    </source>
</evidence>
<dbReference type="EC" id="3.2.2.31" evidence="5"/>
<keyword evidence="12" id="KW-0411">Iron-sulfur</keyword>
<evidence type="ECO:0000256" key="7">
    <source>
        <dbReference type="ARBA" id="ARBA00022485"/>
    </source>
</evidence>
<dbReference type="PROSITE" id="PS51462">
    <property type="entry name" value="NUDIX"/>
    <property type="match status" value="1"/>
</dbReference>
<dbReference type="PANTHER" id="PTHR42944:SF1">
    <property type="entry name" value="ADENINE DNA GLYCOSYLASE"/>
    <property type="match status" value="1"/>
</dbReference>
<dbReference type="Pfam" id="PF14815">
    <property type="entry name" value="NUDIX_4"/>
    <property type="match status" value="1"/>
</dbReference>
<dbReference type="AlphaFoldDB" id="A0A225DMN9"/>
<dbReference type="RefSeq" id="WP_161967875.1">
    <property type="nucleotide sequence ID" value="NZ_NIDE01000014.1"/>
</dbReference>
<evidence type="ECO:0000256" key="6">
    <source>
        <dbReference type="ARBA" id="ARBA00022023"/>
    </source>
</evidence>
<organism evidence="16 17">
    <name type="scientific">Fimbriiglobus ruber</name>
    <dbReference type="NCBI Taxonomy" id="1908690"/>
    <lineage>
        <taxon>Bacteria</taxon>
        <taxon>Pseudomonadati</taxon>
        <taxon>Planctomycetota</taxon>
        <taxon>Planctomycetia</taxon>
        <taxon>Gemmatales</taxon>
        <taxon>Gemmataceae</taxon>
        <taxon>Fimbriiglobus</taxon>
    </lineage>
</organism>
<comment type="cofactor">
    <cofactor evidence="2">
        <name>[4Fe-4S] cluster</name>
        <dbReference type="ChEBI" id="CHEBI:49883"/>
    </cofactor>
</comment>
<evidence type="ECO:0000313" key="16">
    <source>
        <dbReference type="EMBL" id="OWK38726.1"/>
    </source>
</evidence>
<dbReference type="CDD" id="cd00056">
    <property type="entry name" value="ENDO3c"/>
    <property type="match status" value="1"/>
</dbReference>
<dbReference type="InterPro" id="IPR003265">
    <property type="entry name" value="HhH-GPD_domain"/>
</dbReference>
<comment type="similarity">
    <text evidence="4">Belongs to the Nth/MutY family.</text>
</comment>
<keyword evidence="17" id="KW-1185">Reference proteome</keyword>
<evidence type="ECO:0000256" key="3">
    <source>
        <dbReference type="ARBA" id="ARBA00002933"/>
    </source>
</evidence>
<dbReference type="Gene3D" id="3.90.79.10">
    <property type="entry name" value="Nucleoside Triphosphate Pyrophosphohydrolase"/>
    <property type="match status" value="1"/>
</dbReference>
<name>A0A225DMN9_9BACT</name>
<dbReference type="PANTHER" id="PTHR42944">
    <property type="entry name" value="ADENINE DNA GLYCOSYLASE"/>
    <property type="match status" value="1"/>
</dbReference>
<dbReference type="InterPro" id="IPR005760">
    <property type="entry name" value="A/G_AdeGlyc_MutY"/>
</dbReference>
<keyword evidence="11" id="KW-0408">Iron</keyword>
<dbReference type="EMBL" id="NIDE01000014">
    <property type="protein sequence ID" value="OWK38726.1"/>
    <property type="molecule type" value="Genomic_DNA"/>
</dbReference>
<feature type="domain" description="Nudix hydrolase" evidence="15">
    <location>
        <begin position="240"/>
        <end position="366"/>
    </location>
</feature>
<evidence type="ECO:0000256" key="14">
    <source>
        <dbReference type="ARBA" id="ARBA00023295"/>
    </source>
</evidence>
<keyword evidence="8" id="KW-0479">Metal-binding</keyword>
<dbReference type="GO" id="GO:0035485">
    <property type="term" value="F:adenine/guanine mispair binding"/>
    <property type="evidence" value="ECO:0007669"/>
    <property type="project" value="TreeGrafter"/>
</dbReference>
<evidence type="ECO:0000256" key="11">
    <source>
        <dbReference type="ARBA" id="ARBA00023004"/>
    </source>
</evidence>
<dbReference type="InterPro" id="IPR023170">
    <property type="entry name" value="HhH_base_excis_C"/>
</dbReference>
<dbReference type="Pfam" id="PF00730">
    <property type="entry name" value="HhH-GPD"/>
    <property type="match status" value="1"/>
</dbReference>
<keyword evidence="10" id="KW-0378">Hydrolase</keyword>
<dbReference type="GO" id="GO:0006284">
    <property type="term" value="P:base-excision repair"/>
    <property type="evidence" value="ECO:0007669"/>
    <property type="project" value="InterPro"/>
</dbReference>
<accession>A0A225DMN9</accession>
<keyword evidence="13" id="KW-0234">DNA repair</keyword>
<evidence type="ECO:0000256" key="9">
    <source>
        <dbReference type="ARBA" id="ARBA00022763"/>
    </source>
</evidence>
<dbReference type="GO" id="GO:0000701">
    <property type="term" value="F:purine-specific mismatch base pair DNA N-glycosylase activity"/>
    <property type="evidence" value="ECO:0007669"/>
    <property type="project" value="UniProtKB-EC"/>
</dbReference>
<evidence type="ECO:0000256" key="13">
    <source>
        <dbReference type="ARBA" id="ARBA00023204"/>
    </source>
</evidence>
<sequence>MPEFVLPAGWTSRTLAAVRRKLLAWFDAHRRDLPWRADRDPYRIWVSEVMLQQTTVAAVVPYFERFLASFPTVAALAAADEQAVLRHWEGLGYYRRARHLHRAAKDLAAAHGDALPDDPAVWAELPGVGPYILGAVMSQAFDRKLPIVEANSLRVLSRWFGYRGDPREGAGKKWVWKAAAAVLPTARVGDFNQALMELGALVCSPTAPACGTCPVAKWCEANRLGLQAQIPPATKAKKTVEVREVAVVIRDGAKVLLCRRGPDASRWANMWEVPHGEAVAGETVEAAVRRVARELTRLDVTSGPELVTIRHGVTRFAITMTCLEAIRKAGTYHSDFYAEGRWVDPHDLKDYPVSSPQRRLADELTRASRQLRLI</sequence>
<keyword evidence="14" id="KW-0326">Glycosidase</keyword>
<dbReference type="Proteomes" id="UP000214646">
    <property type="component" value="Unassembled WGS sequence"/>
</dbReference>
<comment type="function">
    <text evidence="3">Adenine glycosylase active on G-A mispairs. MutY also corrects error-prone DNA synthesis past GO lesions which are due to the oxidatively damaged form of guanine: 7,8-dihydro-8-oxoguanine (8-oxo-dGTP).</text>
</comment>
<evidence type="ECO:0000256" key="10">
    <source>
        <dbReference type="ARBA" id="ARBA00022801"/>
    </source>
</evidence>
<dbReference type="GO" id="GO:0051539">
    <property type="term" value="F:4 iron, 4 sulfur cluster binding"/>
    <property type="evidence" value="ECO:0007669"/>
    <property type="project" value="UniProtKB-KW"/>
</dbReference>
<evidence type="ECO:0000256" key="1">
    <source>
        <dbReference type="ARBA" id="ARBA00000843"/>
    </source>
</evidence>
<evidence type="ECO:0000313" key="17">
    <source>
        <dbReference type="Proteomes" id="UP000214646"/>
    </source>
</evidence>
<dbReference type="SUPFAM" id="SSF55811">
    <property type="entry name" value="Nudix"/>
    <property type="match status" value="1"/>
</dbReference>
<evidence type="ECO:0000256" key="8">
    <source>
        <dbReference type="ARBA" id="ARBA00022723"/>
    </source>
</evidence>
<evidence type="ECO:0000256" key="12">
    <source>
        <dbReference type="ARBA" id="ARBA00023014"/>
    </source>
</evidence>
<dbReference type="NCBIfam" id="TIGR01084">
    <property type="entry name" value="mutY"/>
    <property type="match status" value="1"/>
</dbReference>
<reference evidence="17" key="1">
    <citation type="submission" date="2017-06" db="EMBL/GenBank/DDBJ databases">
        <title>Genome analysis of Fimbriiglobus ruber SP5, the first member of the order Planctomycetales with confirmed chitinolytic capability.</title>
        <authorList>
            <person name="Ravin N.V."/>
            <person name="Rakitin A.L."/>
            <person name="Ivanova A.A."/>
            <person name="Beletsky A.V."/>
            <person name="Kulichevskaya I.S."/>
            <person name="Mardanov A.V."/>
            <person name="Dedysh S.N."/>
        </authorList>
    </citation>
    <scope>NUCLEOTIDE SEQUENCE [LARGE SCALE GENOMIC DNA]</scope>
    <source>
        <strain evidence="17">SP5</strain>
    </source>
</reference>
<dbReference type="InterPro" id="IPR011257">
    <property type="entry name" value="DNA_glycosylase"/>
</dbReference>
<dbReference type="InterPro" id="IPR029119">
    <property type="entry name" value="MutY_C"/>
</dbReference>
<keyword evidence="7" id="KW-0004">4Fe-4S</keyword>
<dbReference type="GO" id="GO:0006298">
    <property type="term" value="P:mismatch repair"/>
    <property type="evidence" value="ECO:0007669"/>
    <property type="project" value="TreeGrafter"/>
</dbReference>
<dbReference type="GO" id="GO:0032357">
    <property type="term" value="F:oxidized purine DNA binding"/>
    <property type="evidence" value="ECO:0007669"/>
    <property type="project" value="TreeGrafter"/>
</dbReference>
<evidence type="ECO:0000256" key="2">
    <source>
        <dbReference type="ARBA" id="ARBA00001966"/>
    </source>
</evidence>
<keyword evidence="9" id="KW-0227">DNA damage</keyword>
<dbReference type="SMART" id="SM00525">
    <property type="entry name" value="FES"/>
    <property type="match status" value="1"/>
</dbReference>
<gene>
    <name evidence="16" type="ORF">FRUB_07846</name>
</gene>
<dbReference type="SMART" id="SM00478">
    <property type="entry name" value="ENDO3c"/>
    <property type="match status" value="1"/>
</dbReference>
<dbReference type="InterPro" id="IPR003651">
    <property type="entry name" value="Endonuclease3_FeS-loop_motif"/>
</dbReference>
<dbReference type="SUPFAM" id="SSF48150">
    <property type="entry name" value="DNA-glycosylase"/>
    <property type="match status" value="1"/>
</dbReference>
<proteinExistence type="inferred from homology"/>
<dbReference type="FunFam" id="1.10.340.30:FF:000002">
    <property type="entry name" value="Adenine DNA glycosylase"/>
    <property type="match status" value="1"/>
</dbReference>
<dbReference type="GO" id="GO:0034039">
    <property type="term" value="F:8-oxo-7,8-dihydroguanine DNA N-glycosylase activity"/>
    <property type="evidence" value="ECO:0007669"/>
    <property type="project" value="TreeGrafter"/>
</dbReference>
<dbReference type="Gene3D" id="1.10.340.30">
    <property type="entry name" value="Hypothetical protein, domain 2"/>
    <property type="match status" value="1"/>
</dbReference>
<evidence type="ECO:0000256" key="4">
    <source>
        <dbReference type="ARBA" id="ARBA00008343"/>
    </source>
</evidence>